<sequence>MSRRGAWRVSRVALASALILALASRGASALQRPDDPDPVAVPLVVVSGGEDAPAVELPSGASLMAAVNEYVAARIEGADEAADEAADEGASAGAASSPRSSSENLGLSERISACGGGFADVEALRAVACPSSPSDPDAYNFTAYAEAYAAAPRTFPDSYLTPPRLDSCAAGCLPQKIAGASSIQRIAGALPWRGKCFTAPETPGELVAKPTDGDGRLVTDGTRFPLIADVANRVAPPPSRTDATGDESESPTEALTASAVLYEGQSTFDGEPALIIDYRGQGQFTSFRDEMRHVGCGVWLGKTFLTAPPQSLAESLQSAANVSLPGPMTTLIEAAMPKIEDGDAPPHVLDFVLFETAA</sequence>
<name>A0A7S0IN44_MICPS</name>
<evidence type="ECO:0000256" key="1">
    <source>
        <dbReference type="SAM" id="MobiDB-lite"/>
    </source>
</evidence>
<gene>
    <name evidence="3" type="ORF">MCOM1403_LOCUS11858</name>
</gene>
<keyword evidence="2" id="KW-0732">Signal</keyword>
<feature type="chain" id="PRO_5031343864" evidence="2">
    <location>
        <begin position="30"/>
        <end position="358"/>
    </location>
</feature>
<evidence type="ECO:0000313" key="3">
    <source>
        <dbReference type="EMBL" id="CAD8526261.1"/>
    </source>
</evidence>
<feature type="signal peptide" evidence="2">
    <location>
        <begin position="1"/>
        <end position="29"/>
    </location>
</feature>
<dbReference type="EMBL" id="HBEQ01014698">
    <property type="protein sequence ID" value="CAD8526261.1"/>
    <property type="molecule type" value="Transcribed_RNA"/>
</dbReference>
<protein>
    <submittedName>
        <fullName evidence="3">Uncharacterized protein</fullName>
    </submittedName>
</protein>
<evidence type="ECO:0000256" key="2">
    <source>
        <dbReference type="SAM" id="SignalP"/>
    </source>
</evidence>
<proteinExistence type="predicted"/>
<accession>A0A7S0IN44</accession>
<feature type="compositionally biased region" description="Low complexity" evidence="1">
    <location>
        <begin position="88"/>
        <end position="103"/>
    </location>
</feature>
<dbReference type="AlphaFoldDB" id="A0A7S0IN44"/>
<reference evidence="3" key="1">
    <citation type="submission" date="2021-01" db="EMBL/GenBank/DDBJ databases">
        <authorList>
            <person name="Corre E."/>
            <person name="Pelletier E."/>
            <person name="Niang G."/>
            <person name="Scheremetjew M."/>
            <person name="Finn R."/>
            <person name="Kale V."/>
            <person name="Holt S."/>
            <person name="Cochrane G."/>
            <person name="Meng A."/>
            <person name="Brown T."/>
            <person name="Cohen L."/>
        </authorList>
    </citation>
    <scope>NUCLEOTIDE SEQUENCE</scope>
    <source>
        <strain evidence="3">CCMP1723</strain>
    </source>
</reference>
<feature type="region of interest" description="Disordered" evidence="1">
    <location>
        <begin position="81"/>
        <end position="104"/>
    </location>
</feature>
<organism evidence="3">
    <name type="scientific">Micromonas pusilla</name>
    <name type="common">Picoplanktonic green alga</name>
    <name type="synonym">Chromulina pusilla</name>
    <dbReference type="NCBI Taxonomy" id="38833"/>
    <lineage>
        <taxon>Eukaryota</taxon>
        <taxon>Viridiplantae</taxon>
        <taxon>Chlorophyta</taxon>
        <taxon>Mamiellophyceae</taxon>
        <taxon>Mamiellales</taxon>
        <taxon>Mamiellaceae</taxon>
        <taxon>Micromonas</taxon>
    </lineage>
</organism>
<feature type="region of interest" description="Disordered" evidence="1">
    <location>
        <begin position="233"/>
        <end position="253"/>
    </location>
</feature>